<dbReference type="EC" id="4.2.3.3" evidence="2"/>
<comment type="function">
    <text evidence="2">Catalyzes the formation of methylglyoxal from dihydroxyacetone phosphate.</text>
</comment>
<feature type="domain" description="MGS-like" evidence="4">
    <location>
        <begin position="1"/>
        <end position="148"/>
    </location>
</feature>
<evidence type="ECO:0000256" key="1">
    <source>
        <dbReference type="ARBA" id="ARBA00006287"/>
    </source>
</evidence>
<dbReference type="SUPFAM" id="SSF52335">
    <property type="entry name" value="Methylglyoxal synthase-like"/>
    <property type="match status" value="1"/>
</dbReference>
<dbReference type="NCBIfam" id="NF003559">
    <property type="entry name" value="PRK05234.1"/>
    <property type="match status" value="1"/>
</dbReference>
<organism evidence="5 6">
    <name type="scientific">Paramuribaculum intestinale</name>
    <dbReference type="NCBI Taxonomy" id="2094151"/>
    <lineage>
        <taxon>Bacteria</taxon>
        <taxon>Pseudomonadati</taxon>
        <taxon>Bacteroidota</taxon>
        <taxon>Bacteroidia</taxon>
        <taxon>Bacteroidales</taxon>
        <taxon>Muribaculaceae</taxon>
        <taxon>Paramuribaculum</taxon>
    </lineage>
</organism>
<feature type="binding site" evidence="2">
    <location>
        <begin position="63"/>
        <end position="64"/>
    </location>
    <ligand>
        <name>substrate</name>
    </ligand>
</feature>
<dbReference type="InterPro" id="IPR004363">
    <property type="entry name" value="Methylgl_synth"/>
</dbReference>
<dbReference type="InterPro" id="IPR011607">
    <property type="entry name" value="MGS-like_dom"/>
</dbReference>
<dbReference type="GO" id="GO:0008929">
    <property type="term" value="F:methylglyoxal synthase activity"/>
    <property type="evidence" value="ECO:0007669"/>
    <property type="project" value="UniProtKB-UniRule"/>
</dbReference>
<dbReference type="GeneID" id="93424007"/>
<keyword evidence="6" id="KW-1185">Reference proteome</keyword>
<sequence>MKTKLKIALVAHDQRKADMVDWVKFNAQYLSQHELVCTGTTGGLIKNAFSEAGIYAQVECMNSGPMGGDAEIAAMVVRNEIDLAIFLIDDLNAQPHEADIQMLLRQCRLHNVPIACNRISADLMISSRLWYDPTYKPIEQSYIRFDRN</sequence>
<dbReference type="PANTHER" id="PTHR30492:SF0">
    <property type="entry name" value="METHYLGLYOXAL SYNTHASE"/>
    <property type="match status" value="1"/>
</dbReference>
<dbReference type="Proteomes" id="UP000244925">
    <property type="component" value="Unassembled WGS sequence"/>
</dbReference>
<protein>
    <recommendedName>
        <fullName evidence="2">Methylglyoxal synthase</fullName>
        <shortName evidence="2">MGS</shortName>
        <ecNumber evidence="2">4.2.3.3</ecNumber>
    </recommendedName>
</protein>
<dbReference type="Gene3D" id="3.40.50.1380">
    <property type="entry name" value="Methylglyoxal synthase-like domain"/>
    <property type="match status" value="1"/>
</dbReference>
<comment type="catalytic activity">
    <reaction evidence="2">
        <text>dihydroxyacetone phosphate = methylglyoxal + phosphate</text>
        <dbReference type="Rhea" id="RHEA:17937"/>
        <dbReference type="ChEBI" id="CHEBI:17158"/>
        <dbReference type="ChEBI" id="CHEBI:43474"/>
        <dbReference type="ChEBI" id="CHEBI:57642"/>
        <dbReference type="EC" id="4.2.3.3"/>
    </reaction>
</comment>
<proteinExistence type="inferred from homology"/>
<dbReference type="Pfam" id="PF02142">
    <property type="entry name" value="MGS"/>
    <property type="match status" value="1"/>
</dbReference>
<evidence type="ECO:0000313" key="6">
    <source>
        <dbReference type="Proteomes" id="UP000244925"/>
    </source>
</evidence>
<dbReference type="GO" id="GO:0005829">
    <property type="term" value="C:cytosol"/>
    <property type="evidence" value="ECO:0007669"/>
    <property type="project" value="TreeGrafter"/>
</dbReference>
<dbReference type="PIRSF" id="PIRSF006614">
    <property type="entry name" value="Methylglyox_syn"/>
    <property type="match status" value="1"/>
</dbReference>
<dbReference type="SMART" id="SM00851">
    <property type="entry name" value="MGS"/>
    <property type="match status" value="1"/>
</dbReference>
<dbReference type="EMBL" id="PUBV01000030">
    <property type="protein sequence ID" value="PWB06231.1"/>
    <property type="molecule type" value="Genomic_DNA"/>
</dbReference>
<dbReference type="CDD" id="cd01422">
    <property type="entry name" value="MGS"/>
    <property type="match status" value="1"/>
</dbReference>
<feature type="active site" description="Proton donor/acceptor" evidence="2 3">
    <location>
        <position position="69"/>
    </location>
</feature>
<gene>
    <name evidence="2" type="primary">mgsA</name>
    <name evidence="5" type="ORF">C5O25_10895</name>
</gene>
<feature type="binding site" evidence="2">
    <location>
        <position position="96"/>
    </location>
    <ligand>
        <name>substrate</name>
    </ligand>
</feature>
<feature type="binding site" evidence="2">
    <location>
        <position position="16"/>
    </location>
    <ligand>
        <name>substrate</name>
    </ligand>
</feature>
<feature type="binding site" evidence="2">
    <location>
        <begin position="38"/>
        <end position="41"/>
    </location>
    <ligand>
        <name>substrate</name>
    </ligand>
</feature>
<feature type="binding site" evidence="2">
    <location>
        <position position="12"/>
    </location>
    <ligand>
        <name>substrate</name>
    </ligand>
</feature>
<dbReference type="PANTHER" id="PTHR30492">
    <property type="entry name" value="METHYLGLYOXAL SYNTHASE"/>
    <property type="match status" value="1"/>
</dbReference>
<evidence type="ECO:0000256" key="3">
    <source>
        <dbReference type="PIRSR" id="PIRSR006614-1"/>
    </source>
</evidence>
<evidence type="ECO:0000259" key="4">
    <source>
        <dbReference type="PROSITE" id="PS51855"/>
    </source>
</evidence>
<reference evidence="6" key="1">
    <citation type="submission" date="2018-02" db="EMBL/GenBank/DDBJ databases">
        <authorList>
            <person name="Clavel T."/>
            <person name="Strowig T."/>
        </authorList>
    </citation>
    <scope>NUCLEOTIDE SEQUENCE [LARGE SCALE GENOMIC DNA]</scope>
    <source>
        <strain evidence="6">DSM 100764</strain>
    </source>
</reference>
<dbReference type="AlphaFoldDB" id="A0A2V1IPN3"/>
<comment type="similarity">
    <text evidence="1 2">Belongs to the methylglyoxal synthase family.</text>
</comment>
<dbReference type="InterPro" id="IPR036914">
    <property type="entry name" value="MGS-like_dom_sf"/>
</dbReference>
<name>A0A2V1IPN3_9BACT</name>
<dbReference type="GO" id="GO:0019242">
    <property type="term" value="P:methylglyoxal biosynthetic process"/>
    <property type="evidence" value="ECO:0007669"/>
    <property type="project" value="UniProtKB-UniRule"/>
</dbReference>
<comment type="caution">
    <text evidence="5">The sequence shown here is derived from an EMBL/GenBank/DDBJ whole genome shotgun (WGS) entry which is preliminary data.</text>
</comment>
<dbReference type="PROSITE" id="PS51855">
    <property type="entry name" value="MGS"/>
    <property type="match status" value="1"/>
</dbReference>
<accession>A0A2V1IPN3</accession>
<evidence type="ECO:0000313" key="5">
    <source>
        <dbReference type="EMBL" id="PWB06231.1"/>
    </source>
</evidence>
<dbReference type="HAMAP" id="MF_00549">
    <property type="entry name" value="Methylglyoxal_synth"/>
    <property type="match status" value="1"/>
</dbReference>
<dbReference type="RefSeq" id="WP_107036771.1">
    <property type="nucleotide sequence ID" value="NZ_CAQKTY010000022.1"/>
</dbReference>
<evidence type="ECO:0000256" key="2">
    <source>
        <dbReference type="HAMAP-Rule" id="MF_00549"/>
    </source>
</evidence>
<keyword evidence="2" id="KW-0456">Lyase</keyword>